<accession>A0A1B0BUY1</accession>
<reference evidence="1" key="2">
    <citation type="submission" date="2020-05" db="UniProtKB">
        <authorList>
            <consortium name="EnsemblMetazoa"/>
        </authorList>
    </citation>
    <scope>IDENTIFICATION</scope>
    <source>
        <strain evidence="1">IAEA</strain>
    </source>
</reference>
<name>A0A1B0BUY1_9MUSC</name>
<reference evidence="2" key="1">
    <citation type="submission" date="2015-01" db="EMBL/GenBank/DDBJ databases">
        <authorList>
            <person name="Aksoy S."/>
            <person name="Warren W."/>
            <person name="Wilson R.K."/>
        </authorList>
    </citation>
    <scope>NUCLEOTIDE SEQUENCE [LARGE SCALE GENOMIC DNA]</scope>
    <source>
        <strain evidence="2">IAEA</strain>
    </source>
</reference>
<proteinExistence type="predicted"/>
<evidence type="ECO:0000313" key="1">
    <source>
        <dbReference type="EnsemblMetazoa" id="GPPI041220-PA"/>
    </source>
</evidence>
<organism evidence="1 2">
    <name type="scientific">Glossina palpalis gambiensis</name>
    <dbReference type="NCBI Taxonomy" id="67801"/>
    <lineage>
        <taxon>Eukaryota</taxon>
        <taxon>Metazoa</taxon>
        <taxon>Ecdysozoa</taxon>
        <taxon>Arthropoda</taxon>
        <taxon>Hexapoda</taxon>
        <taxon>Insecta</taxon>
        <taxon>Pterygota</taxon>
        <taxon>Neoptera</taxon>
        <taxon>Endopterygota</taxon>
        <taxon>Diptera</taxon>
        <taxon>Brachycera</taxon>
        <taxon>Muscomorpha</taxon>
        <taxon>Hippoboscoidea</taxon>
        <taxon>Glossinidae</taxon>
        <taxon>Glossina</taxon>
    </lineage>
</organism>
<keyword evidence="2" id="KW-1185">Reference proteome</keyword>
<dbReference type="Proteomes" id="UP000092460">
    <property type="component" value="Unassembled WGS sequence"/>
</dbReference>
<sequence>YLYVKERKVPLNVPHHHHHHHHHHHRHHEWRKRCTFHLQLNGKGLKSINLMLCQGMTYKLQKVSNVFKKLCSHFIAAFSPNFSSLSNSSVAKMHLHILTYNHVKYL</sequence>
<evidence type="ECO:0000313" key="2">
    <source>
        <dbReference type="Proteomes" id="UP000092460"/>
    </source>
</evidence>
<dbReference type="VEuPathDB" id="VectorBase:GPPI041220"/>
<dbReference type="EMBL" id="JXJN01020957">
    <property type="status" value="NOT_ANNOTATED_CDS"/>
    <property type="molecule type" value="Genomic_DNA"/>
</dbReference>
<dbReference type="EnsemblMetazoa" id="GPPI041220-RA">
    <property type="protein sequence ID" value="GPPI041220-PA"/>
    <property type="gene ID" value="GPPI041220"/>
</dbReference>
<dbReference type="AlphaFoldDB" id="A0A1B0BUY1"/>
<protein>
    <submittedName>
        <fullName evidence="1">Uncharacterized protein</fullName>
    </submittedName>
</protein>